<accession>A0A0P9C505</accession>
<name>A0A0P9C505_9GAMM</name>
<dbReference type="GO" id="GO:0009011">
    <property type="term" value="F:alpha-1,4-glucan glucosyltransferase (ADP-glucose donor) activity"/>
    <property type="evidence" value="ECO:0007669"/>
    <property type="project" value="UniProtKB-UniRule"/>
</dbReference>
<dbReference type="InterPro" id="IPR011835">
    <property type="entry name" value="GS/SS"/>
</dbReference>
<keyword evidence="15" id="KW-1185">Reference proteome</keyword>
<dbReference type="AlphaFoldDB" id="A0A0P9C505"/>
<proteinExistence type="inferred from homology"/>
<evidence type="ECO:0000256" key="7">
    <source>
        <dbReference type="ARBA" id="ARBA00022676"/>
    </source>
</evidence>
<evidence type="ECO:0000256" key="1">
    <source>
        <dbReference type="ARBA" id="ARBA00001478"/>
    </source>
</evidence>
<reference evidence="15" key="1">
    <citation type="submission" date="2016-10" db="EMBL/GenBank/DDBJ databases">
        <authorList>
            <person name="Varghese N."/>
        </authorList>
    </citation>
    <scope>NUCLEOTIDE SEQUENCE [LARGE SCALE GENOMIC DNA]</scope>
    <source>
        <strain evidence="15">HL 19</strain>
    </source>
</reference>
<gene>
    <name evidence="11" type="primary">glgA</name>
    <name evidence="14" type="ORF">SAMN05661077_1344</name>
</gene>
<evidence type="ECO:0000256" key="5">
    <source>
        <dbReference type="ARBA" id="ARBA00012588"/>
    </source>
</evidence>
<dbReference type="Pfam" id="PF00534">
    <property type="entry name" value="Glycos_transf_1"/>
    <property type="match status" value="1"/>
</dbReference>
<evidence type="ECO:0000256" key="11">
    <source>
        <dbReference type="HAMAP-Rule" id="MF_00484"/>
    </source>
</evidence>
<dbReference type="Gene3D" id="3.40.50.2000">
    <property type="entry name" value="Glycogen Phosphorylase B"/>
    <property type="match status" value="2"/>
</dbReference>
<dbReference type="OrthoDB" id="9808590at2"/>
<dbReference type="Pfam" id="PF08323">
    <property type="entry name" value="Glyco_transf_5"/>
    <property type="match status" value="1"/>
</dbReference>
<dbReference type="NCBIfam" id="NF001899">
    <property type="entry name" value="PRK00654.1-2"/>
    <property type="match status" value="1"/>
</dbReference>
<evidence type="ECO:0000256" key="8">
    <source>
        <dbReference type="ARBA" id="ARBA00022679"/>
    </source>
</evidence>
<dbReference type="STRING" id="381306.AN478_07890"/>
<dbReference type="UniPathway" id="UPA00164"/>
<organism evidence="14 15">
    <name type="scientific">Thiohalorhabdus denitrificans</name>
    <dbReference type="NCBI Taxonomy" id="381306"/>
    <lineage>
        <taxon>Bacteria</taxon>
        <taxon>Pseudomonadati</taxon>
        <taxon>Pseudomonadota</taxon>
        <taxon>Gammaproteobacteria</taxon>
        <taxon>Thiohalorhabdales</taxon>
        <taxon>Thiohalorhabdaceae</taxon>
        <taxon>Thiohalorhabdus</taxon>
    </lineage>
</organism>
<dbReference type="EC" id="2.4.1.21" evidence="5 11"/>
<dbReference type="CDD" id="cd03791">
    <property type="entry name" value="GT5_Glycogen_synthase_DULL1-like"/>
    <property type="match status" value="1"/>
</dbReference>
<dbReference type="HAMAP" id="MF_00484">
    <property type="entry name" value="Glycogen_synth"/>
    <property type="match status" value="1"/>
</dbReference>
<evidence type="ECO:0000256" key="6">
    <source>
        <dbReference type="ARBA" id="ARBA00019935"/>
    </source>
</evidence>
<comment type="pathway">
    <text evidence="3 11">Glycan biosynthesis; glycogen biosynthesis.</text>
</comment>
<evidence type="ECO:0000256" key="10">
    <source>
        <dbReference type="ARBA" id="ARBA00031722"/>
    </source>
</evidence>
<comment type="function">
    <text evidence="2 11">Synthesizes alpha-1,4-glucan chains using ADP-glucose.</text>
</comment>
<feature type="domain" description="Glycosyl transferase family 1" evidence="12">
    <location>
        <begin position="293"/>
        <end position="446"/>
    </location>
</feature>
<evidence type="ECO:0000256" key="3">
    <source>
        <dbReference type="ARBA" id="ARBA00004964"/>
    </source>
</evidence>
<dbReference type="NCBIfam" id="TIGR02095">
    <property type="entry name" value="glgA"/>
    <property type="match status" value="1"/>
</dbReference>
<sequence length="487" mass="52506">MLRILFVTSEVHPFVKTGGLADVSASLPHALHELGHDVRVLVPGYADALRRAGNLPVVEAWRGLPGGPKARLRAARLPDSGVPVWMLDTPGFSDRPGNPYLAPDGEPHPDNADRFHRLARAAAGIAGDRAGLDWRPDVVHCNDWQTGLVPVRMLLERIPAAAVFTIHNLAYQGLFPHATFQGLGLPPWLWHPEALEFHGHLSFMKGGAVFADRLTTVSPSYAREIHTAEHGWGLQGLFRQRAADLTGILNGIDHRAWDPTTDPYLPAHFSGEDLAGKRDVKAALQGELGLEADPEAPLLGVVSRLADQKGIDLLLGAARGILARGAQLAVVGTGDRYYETALRRLAEYNPGKVGIHLGFSEALAHRVEAGADLLLMPSRFEPCGLNQLYALRYGTVPVVRAVGGLADSVVDATSDALAAGRATGIAFSGDTAAALTAAVDRALKLYRDGPRWRRMQAAGMEQDFTWERSAAEYVEVYRTALEAPVPT</sequence>
<dbReference type="PANTHER" id="PTHR45825">
    <property type="entry name" value="GRANULE-BOUND STARCH SYNTHASE 1, CHLOROPLASTIC/AMYLOPLASTIC"/>
    <property type="match status" value="1"/>
</dbReference>
<evidence type="ECO:0000313" key="14">
    <source>
        <dbReference type="EMBL" id="SCY14546.1"/>
    </source>
</evidence>
<keyword evidence="9 11" id="KW-0320">Glycogen biosynthesis</keyword>
<dbReference type="Proteomes" id="UP000183104">
    <property type="component" value="Unassembled WGS sequence"/>
</dbReference>
<evidence type="ECO:0000256" key="4">
    <source>
        <dbReference type="ARBA" id="ARBA00010281"/>
    </source>
</evidence>
<evidence type="ECO:0000313" key="15">
    <source>
        <dbReference type="Proteomes" id="UP000183104"/>
    </source>
</evidence>
<dbReference type="InterPro" id="IPR013534">
    <property type="entry name" value="Starch_synth_cat_dom"/>
</dbReference>
<comment type="similarity">
    <text evidence="4 11">Belongs to the glycosyltransferase 1 family. Bacterial/plant glycogen synthase subfamily.</text>
</comment>
<dbReference type="InterPro" id="IPR001296">
    <property type="entry name" value="Glyco_trans_1"/>
</dbReference>
<dbReference type="PATRIC" id="fig|381306.5.peg.220"/>
<dbReference type="SUPFAM" id="SSF53756">
    <property type="entry name" value="UDP-Glycosyltransferase/glycogen phosphorylase"/>
    <property type="match status" value="1"/>
</dbReference>
<protein>
    <recommendedName>
        <fullName evidence="6 11">Glycogen synthase</fullName>
        <ecNumber evidence="5 11">2.4.1.21</ecNumber>
    </recommendedName>
    <alternativeName>
        <fullName evidence="10 11">Starch [bacterial glycogen] synthase</fullName>
    </alternativeName>
</protein>
<feature type="binding site" evidence="11">
    <location>
        <position position="16"/>
    </location>
    <ligand>
        <name>ADP-alpha-D-glucose</name>
        <dbReference type="ChEBI" id="CHEBI:57498"/>
    </ligand>
</feature>
<dbReference type="GO" id="GO:0005978">
    <property type="term" value="P:glycogen biosynthetic process"/>
    <property type="evidence" value="ECO:0007669"/>
    <property type="project" value="UniProtKB-UniRule"/>
</dbReference>
<evidence type="ECO:0000259" key="13">
    <source>
        <dbReference type="Pfam" id="PF08323"/>
    </source>
</evidence>
<dbReference type="PANTHER" id="PTHR45825:SF11">
    <property type="entry name" value="ALPHA AMYLASE DOMAIN-CONTAINING PROTEIN"/>
    <property type="match status" value="1"/>
</dbReference>
<keyword evidence="7 11" id="KW-0328">Glycosyltransferase</keyword>
<dbReference type="RefSeq" id="WP_054966066.1">
    <property type="nucleotide sequence ID" value="NZ_FMUN01000003.1"/>
</dbReference>
<evidence type="ECO:0000259" key="12">
    <source>
        <dbReference type="Pfam" id="PF00534"/>
    </source>
</evidence>
<dbReference type="GO" id="GO:0004373">
    <property type="term" value="F:alpha-1,4-glucan glucosyltransferase (UDP-glucose donor) activity"/>
    <property type="evidence" value="ECO:0007669"/>
    <property type="project" value="InterPro"/>
</dbReference>
<keyword evidence="8 11" id="KW-0808">Transferase</keyword>
<feature type="domain" description="Starch synthase catalytic" evidence="13">
    <location>
        <begin position="3"/>
        <end position="239"/>
    </location>
</feature>
<dbReference type="EMBL" id="FMUN01000003">
    <property type="protein sequence ID" value="SCY14546.1"/>
    <property type="molecule type" value="Genomic_DNA"/>
</dbReference>
<comment type="catalytic activity">
    <reaction evidence="1 11">
        <text>[(1-&gt;4)-alpha-D-glucosyl](n) + ADP-alpha-D-glucose = [(1-&gt;4)-alpha-D-glucosyl](n+1) + ADP + H(+)</text>
        <dbReference type="Rhea" id="RHEA:18189"/>
        <dbReference type="Rhea" id="RHEA-COMP:9584"/>
        <dbReference type="Rhea" id="RHEA-COMP:9587"/>
        <dbReference type="ChEBI" id="CHEBI:15378"/>
        <dbReference type="ChEBI" id="CHEBI:15444"/>
        <dbReference type="ChEBI" id="CHEBI:57498"/>
        <dbReference type="ChEBI" id="CHEBI:456216"/>
        <dbReference type="EC" id="2.4.1.21"/>
    </reaction>
</comment>
<evidence type="ECO:0000256" key="2">
    <source>
        <dbReference type="ARBA" id="ARBA00002764"/>
    </source>
</evidence>
<evidence type="ECO:0000256" key="9">
    <source>
        <dbReference type="ARBA" id="ARBA00023056"/>
    </source>
</evidence>